<name>A0AAQ3SAN1_VIGMU</name>
<sequence length="103" mass="12017">MVVGIWPEKALAERSTYLRRRGSSAGISPERLLPATLRIWRAARFPISGGSWPERSLYCRNKERRSVHLERDWGIVPLKELERRLSLRSMRRSEMRSASRPVS</sequence>
<evidence type="ECO:0000313" key="1">
    <source>
        <dbReference type="EMBL" id="WVZ21976.1"/>
    </source>
</evidence>
<dbReference type="AlphaFoldDB" id="A0AAQ3SAN1"/>
<dbReference type="Proteomes" id="UP001374535">
    <property type="component" value="Chromosome 1"/>
</dbReference>
<dbReference type="EMBL" id="CP144700">
    <property type="protein sequence ID" value="WVZ21976.1"/>
    <property type="molecule type" value="Genomic_DNA"/>
</dbReference>
<organism evidence="1 2">
    <name type="scientific">Vigna mungo</name>
    <name type="common">Black gram</name>
    <name type="synonym">Phaseolus mungo</name>
    <dbReference type="NCBI Taxonomy" id="3915"/>
    <lineage>
        <taxon>Eukaryota</taxon>
        <taxon>Viridiplantae</taxon>
        <taxon>Streptophyta</taxon>
        <taxon>Embryophyta</taxon>
        <taxon>Tracheophyta</taxon>
        <taxon>Spermatophyta</taxon>
        <taxon>Magnoliopsida</taxon>
        <taxon>eudicotyledons</taxon>
        <taxon>Gunneridae</taxon>
        <taxon>Pentapetalae</taxon>
        <taxon>rosids</taxon>
        <taxon>fabids</taxon>
        <taxon>Fabales</taxon>
        <taxon>Fabaceae</taxon>
        <taxon>Papilionoideae</taxon>
        <taxon>50 kb inversion clade</taxon>
        <taxon>NPAAA clade</taxon>
        <taxon>indigoferoid/millettioid clade</taxon>
        <taxon>Phaseoleae</taxon>
        <taxon>Vigna</taxon>
    </lineage>
</organism>
<evidence type="ECO:0000313" key="2">
    <source>
        <dbReference type="Proteomes" id="UP001374535"/>
    </source>
</evidence>
<proteinExistence type="predicted"/>
<protein>
    <submittedName>
        <fullName evidence="1">Uncharacterized protein</fullName>
    </submittedName>
</protein>
<accession>A0AAQ3SAN1</accession>
<gene>
    <name evidence="1" type="ORF">V8G54_000520</name>
</gene>
<reference evidence="1 2" key="1">
    <citation type="journal article" date="2023" name="Life. Sci Alliance">
        <title>Evolutionary insights into 3D genome organization and epigenetic landscape of Vigna mungo.</title>
        <authorList>
            <person name="Junaid A."/>
            <person name="Singh B."/>
            <person name="Bhatia S."/>
        </authorList>
    </citation>
    <scope>NUCLEOTIDE SEQUENCE [LARGE SCALE GENOMIC DNA]</scope>
    <source>
        <strain evidence="1">Urdbean</strain>
    </source>
</reference>
<keyword evidence="2" id="KW-1185">Reference proteome</keyword>